<dbReference type="GO" id="GO:0004664">
    <property type="term" value="F:prephenate dehydratase activity"/>
    <property type="evidence" value="ECO:0007669"/>
    <property type="project" value="InterPro"/>
</dbReference>
<comment type="caution">
    <text evidence="2">The sequence shown here is derived from an EMBL/GenBank/DDBJ whole genome shotgun (WGS) entry which is preliminary data.</text>
</comment>
<feature type="domain" description="Prephenate dehydratase" evidence="1">
    <location>
        <begin position="16"/>
        <end position="165"/>
    </location>
</feature>
<dbReference type="EMBL" id="RIBZ01000885">
    <property type="protein sequence ID" value="RNF77726.1"/>
    <property type="molecule type" value="Genomic_DNA"/>
</dbReference>
<dbReference type="InterPro" id="IPR001086">
    <property type="entry name" value="Preph_deHydtase"/>
</dbReference>
<dbReference type="SUPFAM" id="SSF53850">
    <property type="entry name" value="Periplasmic binding protein-like II"/>
    <property type="match status" value="1"/>
</dbReference>
<evidence type="ECO:0000313" key="2">
    <source>
        <dbReference type="EMBL" id="RNF77726.1"/>
    </source>
</evidence>
<gene>
    <name evidence="2" type="ORF">EEJ42_49685</name>
</gene>
<dbReference type="Proteomes" id="UP000275401">
    <property type="component" value="Unassembled WGS sequence"/>
</dbReference>
<dbReference type="Pfam" id="PF00800">
    <property type="entry name" value="PDT"/>
    <property type="match status" value="1"/>
</dbReference>
<dbReference type="AlphaFoldDB" id="A0A3M8SDI1"/>
<evidence type="ECO:0000313" key="3">
    <source>
        <dbReference type="Proteomes" id="UP000275401"/>
    </source>
</evidence>
<evidence type="ECO:0000259" key="1">
    <source>
        <dbReference type="Pfam" id="PF00800"/>
    </source>
</evidence>
<organism evidence="2 3">
    <name type="scientific">Streptomyces botrytidirepellens</name>
    <dbReference type="NCBI Taxonomy" id="2486417"/>
    <lineage>
        <taxon>Bacteria</taxon>
        <taxon>Bacillati</taxon>
        <taxon>Actinomycetota</taxon>
        <taxon>Actinomycetes</taxon>
        <taxon>Kitasatosporales</taxon>
        <taxon>Streptomycetaceae</taxon>
        <taxon>Streptomyces</taxon>
    </lineage>
</organism>
<reference evidence="2 3" key="1">
    <citation type="submission" date="2018-11" db="EMBL/GenBank/DDBJ databases">
        <title>The Potential of Streptomyces as Biocontrol Agents against the Tomato grey mould, Botrytis cinerea (Gray mold) Frontiers in Microbiology.</title>
        <authorList>
            <person name="Li D."/>
        </authorList>
    </citation>
    <scope>NUCLEOTIDE SEQUENCE [LARGE SCALE GENOMIC DNA]</scope>
    <source>
        <strain evidence="2 3">NEAU-LD23</strain>
    </source>
</reference>
<keyword evidence="3" id="KW-1185">Reference proteome</keyword>
<proteinExistence type="predicted"/>
<sequence length="184" mass="19966">MKGIVVSSNDRQLQVHTLGPAGTNCEAAAHYYLEQHHHKQGRVLLYGTLENAVDGVMTNPADSVLLGCVVYPKLNEIVFRNLKSMSLHECFMMPTHRMVLAARDRSRIRTVVSHPAPVDLIEDLGYDIRLVTSNATAALECSTGGADACITTSVAAEANNLEVIEDFGPVQMGFSIHVPHGTTL</sequence>
<name>A0A3M8SDI1_9ACTN</name>
<accession>A0A3M8SDI1</accession>
<dbReference type="GO" id="GO:0009094">
    <property type="term" value="P:L-phenylalanine biosynthetic process"/>
    <property type="evidence" value="ECO:0007669"/>
    <property type="project" value="InterPro"/>
</dbReference>
<protein>
    <recommendedName>
        <fullName evidence="1">Prephenate dehydratase domain-containing protein</fullName>
    </recommendedName>
</protein>